<dbReference type="GO" id="GO:0015074">
    <property type="term" value="P:DNA integration"/>
    <property type="evidence" value="ECO:0007669"/>
    <property type="project" value="InterPro"/>
</dbReference>
<dbReference type="EMBL" id="JADOUE010000001">
    <property type="protein sequence ID" value="MBG6122506.1"/>
    <property type="molecule type" value="Genomic_DNA"/>
</dbReference>
<feature type="region of interest" description="Disordered" evidence="2">
    <location>
        <begin position="51"/>
        <end position="88"/>
    </location>
</feature>
<reference evidence="3" key="1">
    <citation type="submission" date="2020-11" db="EMBL/GenBank/DDBJ databases">
        <title>Sequencing the genomes of 1000 actinobacteria strains.</title>
        <authorList>
            <person name="Klenk H.-P."/>
        </authorList>
    </citation>
    <scope>NUCLEOTIDE SEQUENCE</scope>
    <source>
        <strain evidence="3">DSM 45632</strain>
    </source>
</reference>
<dbReference type="InterPro" id="IPR011010">
    <property type="entry name" value="DNA_brk_join_enz"/>
</dbReference>
<dbReference type="Gene3D" id="1.10.443.10">
    <property type="entry name" value="Intergrase catalytic core"/>
    <property type="match status" value="1"/>
</dbReference>
<accession>A0A931GWF1</accession>
<organism evidence="3 4">
    <name type="scientific">Corynebacterium aquatimens</name>
    <dbReference type="NCBI Taxonomy" id="1190508"/>
    <lineage>
        <taxon>Bacteria</taxon>
        <taxon>Bacillati</taxon>
        <taxon>Actinomycetota</taxon>
        <taxon>Actinomycetes</taxon>
        <taxon>Mycobacteriales</taxon>
        <taxon>Corynebacteriaceae</taxon>
        <taxon>Corynebacterium</taxon>
    </lineage>
</organism>
<name>A0A931GWF1_9CORY</name>
<dbReference type="SUPFAM" id="SSF56349">
    <property type="entry name" value="DNA breaking-rejoining enzymes"/>
    <property type="match status" value="1"/>
</dbReference>
<sequence length="128" mass="13710">MALVAAGADVYAVQRMCGHADASTTLNVYGHLWDEGLDAIPNAIDAYLTAERERDAARETPSRSHRPTRRTTRSAGRGVETPRSSDAKAELTISSGLSSCIQLLLSIMILGVEIAYCVQLHIAKNPGS</sequence>
<keyword evidence="1" id="KW-0233">DNA recombination</keyword>
<feature type="compositionally biased region" description="Basic and acidic residues" evidence="2">
    <location>
        <begin position="51"/>
        <end position="62"/>
    </location>
</feature>
<keyword evidence="4" id="KW-1185">Reference proteome</keyword>
<dbReference type="Proteomes" id="UP000658613">
    <property type="component" value="Unassembled WGS sequence"/>
</dbReference>
<dbReference type="GO" id="GO:0003677">
    <property type="term" value="F:DNA binding"/>
    <property type="evidence" value="ECO:0007669"/>
    <property type="project" value="InterPro"/>
</dbReference>
<dbReference type="GO" id="GO:0006310">
    <property type="term" value="P:DNA recombination"/>
    <property type="evidence" value="ECO:0007669"/>
    <property type="project" value="UniProtKB-KW"/>
</dbReference>
<dbReference type="AlphaFoldDB" id="A0A931GWF1"/>
<proteinExistence type="predicted"/>
<evidence type="ECO:0000313" key="4">
    <source>
        <dbReference type="Proteomes" id="UP000658613"/>
    </source>
</evidence>
<feature type="compositionally biased region" description="Basic residues" evidence="2">
    <location>
        <begin position="63"/>
        <end position="72"/>
    </location>
</feature>
<evidence type="ECO:0000256" key="1">
    <source>
        <dbReference type="ARBA" id="ARBA00023172"/>
    </source>
</evidence>
<comment type="caution">
    <text evidence="3">The sequence shown here is derived from an EMBL/GenBank/DDBJ whole genome shotgun (WGS) entry which is preliminary data.</text>
</comment>
<gene>
    <name evidence="3" type="ORF">IW254_001475</name>
</gene>
<evidence type="ECO:0000256" key="2">
    <source>
        <dbReference type="SAM" id="MobiDB-lite"/>
    </source>
</evidence>
<evidence type="ECO:0000313" key="3">
    <source>
        <dbReference type="EMBL" id="MBG6122506.1"/>
    </source>
</evidence>
<protein>
    <recommendedName>
        <fullName evidence="5">Tyr recombinase domain-containing protein</fullName>
    </recommendedName>
</protein>
<evidence type="ECO:0008006" key="5">
    <source>
        <dbReference type="Google" id="ProtNLM"/>
    </source>
</evidence>
<dbReference type="InterPro" id="IPR013762">
    <property type="entry name" value="Integrase-like_cat_sf"/>
</dbReference>
<dbReference type="RefSeq" id="WP_196824888.1">
    <property type="nucleotide sequence ID" value="NZ_CP046980.1"/>
</dbReference>